<evidence type="ECO:0000313" key="2">
    <source>
        <dbReference type="Proteomes" id="UP000233524"/>
    </source>
</evidence>
<sequence length="57" mass="6209">MALLPISRRSTAVLAASTAAFFFAFRYQSSAPRRKELVQAAIRPNFHVTVDRSGGGI</sequence>
<dbReference type="EMBL" id="NLAX01000010">
    <property type="protein sequence ID" value="PKS09240.1"/>
    <property type="molecule type" value="Genomic_DNA"/>
</dbReference>
<organism evidence="1 2">
    <name type="scientific">Lomentospora prolificans</name>
    <dbReference type="NCBI Taxonomy" id="41688"/>
    <lineage>
        <taxon>Eukaryota</taxon>
        <taxon>Fungi</taxon>
        <taxon>Dikarya</taxon>
        <taxon>Ascomycota</taxon>
        <taxon>Pezizomycotina</taxon>
        <taxon>Sordariomycetes</taxon>
        <taxon>Hypocreomycetidae</taxon>
        <taxon>Microascales</taxon>
        <taxon>Microascaceae</taxon>
        <taxon>Lomentospora</taxon>
    </lineage>
</organism>
<dbReference type="AlphaFoldDB" id="A0A2N3N9Y0"/>
<comment type="caution">
    <text evidence="1">The sequence shown here is derived from an EMBL/GenBank/DDBJ whole genome shotgun (WGS) entry which is preliminary data.</text>
</comment>
<gene>
    <name evidence="1" type="ORF">jhhlp_003854</name>
</gene>
<dbReference type="VEuPathDB" id="FungiDB:jhhlp_003854"/>
<dbReference type="OrthoDB" id="5210410at2759"/>
<protein>
    <submittedName>
        <fullName evidence="1">Uncharacterized protein</fullName>
    </submittedName>
</protein>
<name>A0A2N3N9Y0_9PEZI</name>
<reference evidence="1 2" key="1">
    <citation type="journal article" date="2017" name="G3 (Bethesda)">
        <title>First Draft Genome Sequence of the Pathogenic Fungus Lomentospora prolificans (Formerly Scedosporium prolificans).</title>
        <authorList>
            <person name="Luo R."/>
            <person name="Zimin A."/>
            <person name="Workman R."/>
            <person name="Fan Y."/>
            <person name="Pertea G."/>
            <person name="Grossman N."/>
            <person name="Wear M.P."/>
            <person name="Jia B."/>
            <person name="Miller H."/>
            <person name="Casadevall A."/>
            <person name="Timp W."/>
            <person name="Zhang S.X."/>
            <person name="Salzberg S.L."/>
        </authorList>
    </citation>
    <scope>NUCLEOTIDE SEQUENCE [LARGE SCALE GENOMIC DNA]</scope>
    <source>
        <strain evidence="1 2">JHH-5317</strain>
    </source>
</reference>
<accession>A0A2N3N9Y0</accession>
<evidence type="ECO:0000313" key="1">
    <source>
        <dbReference type="EMBL" id="PKS09240.1"/>
    </source>
</evidence>
<keyword evidence="2" id="KW-1185">Reference proteome</keyword>
<dbReference type="Proteomes" id="UP000233524">
    <property type="component" value="Unassembled WGS sequence"/>
</dbReference>
<dbReference type="InParanoid" id="A0A2N3N9Y0"/>
<proteinExistence type="predicted"/>